<feature type="region of interest" description="Disordered" evidence="1">
    <location>
        <begin position="108"/>
        <end position="135"/>
    </location>
</feature>
<evidence type="ECO:0000313" key="3">
    <source>
        <dbReference type="EMBL" id="PTB36711.1"/>
    </source>
</evidence>
<gene>
    <name evidence="3" type="ORF">M441DRAFT_268284</name>
</gene>
<reference evidence="3 4" key="1">
    <citation type="submission" date="2016-07" db="EMBL/GenBank/DDBJ databases">
        <title>Multiple horizontal gene transfer events from other fungi enriched the ability of initially mycotrophic Trichoderma (Ascomycota) to feed on dead plant biomass.</title>
        <authorList>
            <consortium name="DOE Joint Genome Institute"/>
            <person name="Aerts A."/>
            <person name="Atanasova L."/>
            <person name="Chenthamara K."/>
            <person name="Zhang J."/>
            <person name="Grujic M."/>
            <person name="Henrissat B."/>
            <person name="Kuo A."/>
            <person name="Salamov A."/>
            <person name="Lipzen A."/>
            <person name="Labutti K."/>
            <person name="Barry K."/>
            <person name="Miao Y."/>
            <person name="Rahimi M.J."/>
            <person name="Shen Q."/>
            <person name="Grigoriev I.V."/>
            <person name="Kubicek C.P."/>
            <person name="Druzhinina I.S."/>
        </authorList>
    </citation>
    <scope>NUCLEOTIDE SEQUENCE [LARGE SCALE GENOMIC DNA]</scope>
    <source>
        <strain evidence="3 4">CBS 433.97</strain>
    </source>
</reference>
<proteinExistence type="predicted"/>
<accession>A0A2T3YVW5</accession>
<protein>
    <submittedName>
        <fullName evidence="3">Uncharacterized protein</fullName>
    </submittedName>
</protein>
<name>A0A2T3YVW5_TRIA4</name>
<dbReference type="Proteomes" id="UP000240493">
    <property type="component" value="Unassembled WGS sequence"/>
</dbReference>
<evidence type="ECO:0000313" key="4">
    <source>
        <dbReference type="Proteomes" id="UP000240493"/>
    </source>
</evidence>
<dbReference type="AlphaFoldDB" id="A0A2T3YVW5"/>
<dbReference type="EMBL" id="KZ679269">
    <property type="protein sequence ID" value="PTB36711.1"/>
    <property type="molecule type" value="Genomic_DNA"/>
</dbReference>
<sequence>MGAARSLGQPGQAHVARLASAPVETSTQGMLPARYRYLLYLCLAAVNTALVLVVSGSPACLPARVHLFMGLPIVRRSPLARRRTHTSFALDYSYGSIERHPSLSARFAHSTESQSVDRDSFKHLDGRLQRSSAGP</sequence>
<evidence type="ECO:0000256" key="1">
    <source>
        <dbReference type="SAM" id="MobiDB-lite"/>
    </source>
</evidence>
<keyword evidence="2" id="KW-0812">Transmembrane</keyword>
<feature type="compositionally biased region" description="Basic and acidic residues" evidence="1">
    <location>
        <begin position="115"/>
        <end position="128"/>
    </location>
</feature>
<keyword evidence="4" id="KW-1185">Reference proteome</keyword>
<feature type="transmembrane region" description="Helical" evidence="2">
    <location>
        <begin position="37"/>
        <end position="61"/>
    </location>
</feature>
<organism evidence="3 4">
    <name type="scientific">Trichoderma asperellum (strain ATCC 204424 / CBS 433.97 / NBRC 101777)</name>
    <dbReference type="NCBI Taxonomy" id="1042311"/>
    <lineage>
        <taxon>Eukaryota</taxon>
        <taxon>Fungi</taxon>
        <taxon>Dikarya</taxon>
        <taxon>Ascomycota</taxon>
        <taxon>Pezizomycotina</taxon>
        <taxon>Sordariomycetes</taxon>
        <taxon>Hypocreomycetidae</taxon>
        <taxon>Hypocreales</taxon>
        <taxon>Hypocreaceae</taxon>
        <taxon>Trichoderma</taxon>
    </lineage>
</organism>
<keyword evidence="2" id="KW-0472">Membrane</keyword>
<keyword evidence="2" id="KW-1133">Transmembrane helix</keyword>
<evidence type="ECO:0000256" key="2">
    <source>
        <dbReference type="SAM" id="Phobius"/>
    </source>
</evidence>